<dbReference type="PANTHER" id="PTHR34198">
    <property type="entry name" value="OS01G0175100 PROTEIN"/>
    <property type="match status" value="1"/>
</dbReference>
<name>A0AAN8ZHS4_9MAGN</name>
<dbReference type="EMBL" id="JBAMMX010000004">
    <property type="protein sequence ID" value="KAK6941609.1"/>
    <property type="molecule type" value="Genomic_DNA"/>
</dbReference>
<feature type="compositionally biased region" description="Basic and acidic residues" evidence="1">
    <location>
        <begin position="72"/>
        <end position="82"/>
    </location>
</feature>
<evidence type="ECO:0000313" key="2">
    <source>
        <dbReference type="EMBL" id="KAK6941609.1"/>
    </source>
</evidence>
<dbReference type="AlphaFoldDB" id="A0AAN8ZHS4"/>
<protein>
    <submittedName>
        <fullName evidence="2">Uncharacterized protein</fullName>
    </submittedName>
</protein>
<keyword evidence="3" id="KW-1185">Reference proteome</keyword>
<feature type="compositionally biased region" description="Low complexity" evidence="1">
    <location>
        <begin position="56"/>
        <end position="69"/>
    </location>
</feature>
<reference evidence="2 3" key="1">
    <citation type="submission" date="2023-12" db="EMBL/GenBank/DDBJ databases">
        <title>A high-quality genome assembly for Dillenia turbinata (Dilleniales).</title>
        <authorList>
            <person name="Chanderbali A."/>
        </authorList>
    </citation>
    <scope>NUCLEOTIDE SEQUENCE [LARGE SCALE GENOMIC DNA]</scope>
    <source>
        <strain evidence="2">LSX21</strain>
        <tissue evidence="2">Leaf</tissue>
    </source>
</reference>
<accession>A0AAN8ZHS4</accession>
<evidence type="ECO:0000313" key="3">
    <source>
        <dbReference type="Proteomes" id="UP001370490"/>
    </source>
</evidence>
<feature type="region of interest" description="Disordered" evidence="1">
    <location>
        <begin position="56"/>
        <end position="87"/>
    </location>
</feature>
<feature type="region of interest" description="Disordered" evidence="1">
    <location>
        <begin position="18"/>
        <end position="39"/>
    </location>
</feature>
<gene>
    <name evidence="2" type="ORF">RJ641_026986</name>
</gene>
<sequence length="134" mass="14870">MALATNVLRFPPATTIRASATSSSHQTNHKTTSSSSSPNWWTPVFGWSSEPDYINTSTATNNNGLTLANERSQSRSESDPVTRTRFNPGCFTEEKAQQLRIMNMELESFHDGMYHSAVAARLACDIKIKNRSKS</sequence>
<organism evidence="2 3">
    <name type="scientific">Dillenia turbinata</name>
    <dbReference type="NCBI Taxonomy" id="194707"/>
    <lineage>
        <taxon>Eukaryota</taxon>
        <taxon>Viridiplantae</taxon>
        <taxon>Streptophyta</taxon>
        <taxon>Embryophyta</taxon>
        <taxon>Tracheophyta</taxon>
        <taxon>Spermatophyta</taxon>
        <taxon>Magnoliopsida</taxon>
        <taxon>eudicotyledons</taxon>
        <taxon>Gunneridae</taxon>
        <taxon>Pentapetalae</taxon>
        <taxon>Dilleniales</taxon>
        <taxon>Dilleniaceae</taxon>
        <taxon>Dillenia</taxon>
    </lineage>
</organism>
<proteinExistence type="predicted"/>
<dbReference type="Proteomes" id="UP001370490">
    <property type="component" value="Unassembled WGS sequence"/>
</dbReference>
<evidence type="ECO:0000256" key="1">
    <source>
        <dbReference type="SAM" id="MobiDB-lite"/>
    </source>
</evidence>
<comment type="caution">
    <text evidence="2">The sequence shown here is derived from an EMBL/GenBank/DDBJ whole genome shotgun (WGS) entry which is preliminary data.</text>
</comment>
<dbReference type="PANTHER" id="PTHR34198:SF1">
    <property type="entry name" value="OS01G0104300 PROTEIN"/>
    <property type="match status" value="1"/>
</dbReference>